<dbReference type="EMBL" id="BMEV01000018">
    <property type="protein sequence ID" value="GGH74273.1"/>
    <property type="molecule type" value="Genomic_DNA"/>
</dbReference>
<organism evidence="1 2">
    <name type="scientific">Compostibacillus humi</name>
    <dbReference type="NCBI Taxonomy" id="1245525"/>
    <lineage>
        <taxon>Bacteria</taxon>
        <taxon>Bacillati</taxon>
        <taxon>Bacillota</taxon>
        <taxon>Bacilli</taxon>
        <taxon>Bacillales</taxon>
        <taxon>Bacillaceae</taxon>
        <taxon>Compostibacillus</taxon>
    </lineage>
</organism>
<evidence type="ECO:0000313" key="1">
    <source>
        <dbReference type="EMBL" id="GGH74273.1"/>
    </source>
</evidence>
<protein>
    <submittedName>
        <fullName evidence="1">Uncharacterized protein</fullName>
    </submittedName>
</protein>
<proteinExistence type="predicted"/>
<dbReference type="RefSeq" id="WP_188391573.1">
    <property type="nucleotide sequence ID" value="NZ_BMEV01000018.1"/>
</dbReference>
<name>A0A8J2ZS56_9BACI</name>
<gene>
    <name evidence="1" type="ORF">GCM10010978_12970</name>
</gene>
<dbReference type="Proteomes" id="UP000602050">
    <property type="component" value="Unassembled WGS sequence"/>
</dbReference>
<reference evidence="1" key="1">
    <citation type="journal article" date="2014" name="Int. J. Syst. Evol. Microbiol.">
        <title>Complete genome sequence of Corynebacterium casei LMG S-19264T (=DSM 44701T), isolated from a smear-ripened cheese.</title>
        <authorList>
            <consortium name="US DOE Joint Genome Institute (JGI-PGF)"/>
            <person name="Walter F."/>
            <person name="Albersmeier A."/>
            <person name="Kalinowski J."/>
            <person name="Ruckert C."/>
        </authorList>
    </citation>
    <scope>NUCLEOTIDE SEQUENCE</scope>
    <source>
        <strain evidence="1">CGMCC 1.12360</strain>
    </source>
</reference>
<comment type="caution">
    <text evidence="1">The sequence shown here is derived from an EMBL/GenBank/DDBJ whole genome shotgun (WGS) entry which is preliminary data.</text>
</comment>
<keyword evidence="2" id="KW-1185">Reference proteome</keyword>
<dbReference type="AlphaFoldDB" id="A0A8J2ZS56"/>
<sequence length="97" mass="11140">MKRFGSVVIDVQGDTIYAQLTFSDKQWISTLHQEVVTELGDELTVDEEMLERLGQWLERFESVQPVYAGYGSFPELGLQEKEGPFVSLVWLLTDLQK</sequence>
<evidence type="ECO:0000313" key="2">
    <source>
        <dbReference type="Proteomes" id="UP000602050"/>
    </source>
</evidence>
<reference evidence="1" key="2">
    <citation type="submission" date="2020-09" db="EMBL/GenBank/DDBJ databases">
        <authorList>
            <person name="Sun Q."/>
            <person name="Zhou Y."/>
        </authorList>
    </citation>
    <scope>NUCLEOTIDE SEQUENCE</scope>
    <source>
        <strain evidence="1">CGMCC 1.12360</strain>
    </source>
</reference>
<accession>A0A8J2ZS56</accession>